<feature type="domain" description="Transposase putative helix-turn-helix" evidence="10">
    <location>
        <begin position="1"/>
        <end position="48"/>
    </location>
</feature>
<keyword evidence="3" id="KW-0815">Transposition</keyword>
<feature type="domain" description="Cas12f1-like TNB" evidence="9">
    <location>
        <begin position="306"/>
        <end position="372"/>
    </location>
</feature>
<feature type="domain" description="Probable transposase IS891/IS1136/IS1341" evidence="8">
    <location>
        <begin position="164"/>
        <end position="279"/>
    </location>
</feature>
<comment type="similarity">
    <text evidence="2">In the N-terminal section; belongs to the transposase 2 family.</text>
</comment>
<evidence type="ECO:0000313" key="11">
    <source>
        <dbReference type="EMBL" id="VWC38401.1"/>
    </source>
</evidence>
<dbReference type="Proteomes" id="UP000494174">
    <property type="component" value="Unassembled WGS sequence"/>
</dbReference>
<dbReference type="GO" id="GO:0003677">
    <property type="term" value="F:DNA binding"/>
    <property type="evidence" value="ECO:0007669"/>
    <property type="project" value="UniProtKB-KW"/>
</dbReference>
<gene>
    <name evidence="11" type="ORF">BLA15945_06883</name>
</gene>
<evidence type="ECO:0000256" key="4">
    <source>
        <dbReference type="ARBA" id="ARBA00022723"/>
    </source>
</evidence>
<dbReference type="NCBIfam" id="NF040570">
    <property type="entry name" value="guided_TnpB"/>
    <property type="match status" value="1"/>
</dbReference>
<dbReference type="GO" id="GO:0046872">
    <property type="term" value="F:metal ion binding"/>
    <property type="evidence" value="ECO:0007669"/>
    <property type="project" value="UniProtKB-KW"/>
</dbReference>
<name>A0A6P2RX86_BURL3</name>
<dbReference type="InterPro" id="IPR010095">
    <property type="entry name" value="Cas12f1-like_TNB"/>
</dbReference>
<protein>
    <submittedName>
        <fullName evidence="11">DNA-cytosine methyltransferase</fullName>
    </submittedName>
</protein>
<dbReference type="InterPro" id="IPR051399">
    <property type="entry name" value="RNA-guided_DNA_endo/Transpos"/>
</dbReference>
<comment type="similarity">
    <text evidence="1">In the C-terminal section; belongs to the transposase 35 family.</text>
</comment>
<dbReference type="Pfam" id="PF07282">
    <property type="entry name" value="Cas12f1-like_TNB"/>
    <property type="match status" value="1"/>
</dbReference>
<keyword evidence="7" id="KW-0233">DNA recombination</keyword>
<evidence type="ECO:0000256" key="3">
    <source>
        <dbReference type="ARBA" id="ARBA00022578"/>
    </source>
</evidence>
<evidence type="ECO:0000259" key="10">
    <source>
        <dbReference type="Pfam" id="PF12323"/>
    </source>
</evidence>
<keyword evidence="11" id="KW-0808">Transferase</keyword>
<dbReference type="GO" id="GO:0032259">
    <property type="term" value="P:methylation"/>
    <property type="evidence" value="ECO:0007669"/>
    <property type="project" value="UniProtKB-KW"/>
</dbReference>
<dbReference type="GO" id="GO:0006310">
    <property type="term" value="P:DNA recombination"/>
    <property type="evidence" value="ECO:0007669"/>
    <property type="project" value="UniProtKB-KW"/>
</dbReference>
<dbReference type="InterPro" id="IPR001959">
    <property type="entry name" value="Transposase"/>
</dbReference>
<evidence type="ECO:0000259" key="8">
    <source>
        <dbReference type="Pfam" id="PF01385"/>
    </source>
</evidence>
<evidence type="ECO:0000259" key="9">
    <source>
        <dbReference type="Pfam" id="PF07282"/>
    </source>
</evidence>
<organism evidence="11 12">
    <name type="scientific">Burkholderia lata (strain ATCC 17760 / DSM 23089 / LMG 22485 / NCIMB 9086 / R18194 / 383)</name>
    <dbReference type="NCBI Taxonomy" id="482957"/>
    <lineage>
        <taxon>Bacteria</taxon>
        <taxon>Pseudomonadati</taxon>
        <taxon>Pseudomonadota</taxon>
        <taxon>Betaproteobacteria</taxon>
        <taxon>Burkholderiales</taxon>
        <taxon>Burkholderiaceae</taxon>
        <taxon>Burkholderia</taxon>
        <taxon>Burkholderia cepacia complex</taxon>
    </lineage>
</organism>
<keyword evidence="11" id="KW-0489">Methyltransferase</keyword>
<evidence type="ECO:0000256" key="6">
    <source>
        <dbReference type="ARBA" id="ARBA00023125"/>
    </source>
</evidence>
<dbReference type="RefSeq" id="WP_174973513.1">
    <property type="nucleotide sequence ID" value="NZ_CABVPU010000040.1"/>
</dbReference>
<dbReference type="PANTHER" id="PTHR30405:SF25">
    <property type="entry name" value="RNA-GUIDED DNA ENDONUCLEASE INSQ-RELATED"/>
    <property type="match status" value="1"/>
</dbReference>
<sequence>MRRLQAFKFELMPNGEQQRDMRRFAGSCRFVYNKALALQKENYEAGGKFIGYVAMAKHLTEWRNGGETPWLKDAPVHPLQQALKDMERAYKNFFAQRAAFPKFKKRGQRDSFRYPDPKQFRLDQPNGRIFLPKLGWMRLRLSRPVPGELRNATVSFNAGKWCVSIQTEREVEPPVPHATSVIGIDVGIARFATMSDGTFLTPLNSFKKHEARLRRCQRAMSRKVKFSNNWKKAKARVQRIHTRIGNARRDYLHKATTTISKNHAMVCIEDLQVRNMSRSAAGSTDAPGNNVRAKSGLNKAILDQGWFEFRRQLEYKLAWNGGWLVAVPPANTSRTCPACGYVSADNRTTQEKFACVECSYEENADVVGALNILARGHRVAACGEPVQSGRSVKQEPAEAI</sequence>
<evidence type="ECO:0000256" key="2">
    <source>
        <dbReference type="ARBA" id="ARBA00011044"/>
    </source>
</evidence>
<keyword evidence="4" id="KW-0479">Metal-binding</keyword>
<dbReference type="EMBL" id="CABVPU010000040">
    <property type="protein sequence ID" value="VWC38401.1"/>
    <property type="molecule type" value="Genomic_DNA"/>
</dbReference>
<evidence type="ECO:0000256" key="7">
    <source>
        <dbReference type="ARBA" id="ARBA00023172"/>
    </source>
</evidence>
<accession>A0A6P2RX86</accession>
<dbReference type="AlphaFoldDB" id="A0A6P2RX86"/>
<dbReference type="GO" id="GO:0032196">
    <property type="term" value="P:transposition"/>
    <property type="evidence" value="ECO:0007669"/>
    <property type="project" value="UniProtKB-KW"/>
</dbReference>
<dbReference type="Pfam" id="PF12323">
    <property type="entry name" value="HTH_OrfB_IS605"/>
    <property type="match status" value="1"/>
</dbReference>
<keyword evidence="6" id="KW-0238">DNA-binding</keyword>
<evidence type="ECO:0000256" key="5">
    <source>
        <dbReference type="ARBA" id="ARBA00022833"/>
    </source>
</evidence>
<dbReference type="InterPro" id="IPR021027">
    <property type="entry name" value="Transposase_put_HTH"/>
</dbReference>
<proteinExistence type="inferred from homology"/>
<dbReference type="PANTHER" id="PTHR30405">
    <property type="entry name" value="TRANSPOSASE"/>
    <property type="match status" value="1"/>
</dbReference>
<dbReference type="Pfam" id="PF01385">
    <property type="entry name" value="OrfB_IS605"/>
    <property type="match status" value="1"/>
</dbReference>
<evidence type="ECO:0000313" key="12">
    <source>
        <dbReference type="Proteomes" id="UP000494174"/>
    </source>
</evidence>
<keyword evidence="5" id="KW-0862">Zinc</keyword>
<dbReference type="GO" id="GO:0008168">
    <property type="term" value="F:methyltransferase activity"/>
    <property type="evidence" value="ECO:0007669"/>
    <property type="project" value="UniProtKB-KW"/>
</dbReference>
<reference evidence="11 12" key="1">
    <citation type="submission" date="2019-09" db="EMBL/GenBank/DDBJ databases">
        <authorList>
            <person name="Depoorter E."/>
        </authorList>
    </citation>
    <scope>NUCLEOTIDE SEQUENCE [LARGE SCALE GENOMIC DNA]</scope>
    <source>
        <strain evidence="11">R-15945</strain>
    </source>
</reference>
<evidence type="ECO:0000256" key="1">
    <source>
        <dbReference type="ARBA" id="ARBA00008761"/>
    </source>
</evidence>